<keyword evidence="1" id="KW-1133">Transmembrane helix</keyword>
<keyword evidence="3" id="KW-1185">Reference proteome</keyword>
<protein>
    <submittedName>
        <fullName evidence="2">Type IV pilus minor pilin PilX</fullName>
    </submittedName>
</protein>
<evidence type="ECO:0000256" key="1">
    <source>
        <dbReference type="SAM" id="Phobius"/>
    </source>
</evidence>
<evidence type="ECO:0000313" key="2">
    <source>
        <dbReference type="EMBL" id="GLI35732.1"/>
    </source>
</evidence>
<sequence length="176" mass="19315">MSHNTPKNERGIALITTLLLMVMGFAVVVILLHLVTQGTKISGIEQRYSTALEASKGGEYVIIDTILNDGTLNDDLIASGNILDDAFNADCLYQKLTKVTSASPKVNWPSCTDYASTTDPTKDPDVILNLSNYQVSIKIVDTKETSEAFIYTINVRAQVPNSPEHSEISFLYQVDK</sequence>
<reference evidence="2" key="1">
    <citation type="submission" date="2022-12" db="EMBL/GenBank/DDBJ databases">
        <title>Reference genome sequencing for broad-spectrum identification of bacterial and archaeal isolates by mass spectrometry.</title>
        <authorList>
            <person name="Sekiguchi Y."/>
            <person name="Tourlousse D.M."/>
        </authorList>
    </citation>
    <scope>NUCLEOTIDE SEQUENCE</scope>
    <source>
        <strain evidence="2">ASRB1</strain>
    </source>
</reference>
<dbReference type="RefSeq" id="WP_281795750.1">
    <property type="nucleotide sequence ID" value="NZ_BSDR01000001.1"/>
</dbReference>
<accession>A0A9W6FVS5</accession>
<gene>
    <name evidence="2" type="primary">pilX-2</name>
    <name evidence="2" type="ORF">DAMNIGENAA_31650</name>
</gene>
<comment type="caution">
    <text evidence="2">The sequence shown here is derived from an EMBL/GenBank/DDBJ whole genome shotgun (WGS) entry which is preliminary data.</text>
</comment>
<name>A0A9W6FVS5_9BACT</name>
<keyword evidence="1" id="KW-0472">Membrane</keyword>
<evidence type="ECO:0000313" key="3">
    <source>
        <dbReference type="Proteomes" id="UP001144372"/>
    </source>
</evidence>
<dbReference type="AlphaFoldDB" id="A0A9W6FVS5"/>
<dbReference type="Proteomes" id="UP001144372">
    <property type="component" value="Unassembled WGS sequence"/>
</dbReference>
<dbReference type="EMBL" id="BSDR01000001">
    <property type="protein sequence ID" value="GLI35732.1"/>
    <property type="molecule type" value="Genomic_DNA"/>
</dbReference>
<feature type="transmembrane region" description="Helical" evidence="1">
    <location>
        <begin position="12"/>
        <end position="35"/>
    </location>
</feature>
<keyword evidence="1" id="KW-0812">Transmembrane</keyword>
<proteinExistence type="predicted"/>
<organism evidence="2 3">
    <name type="scientific">Desulforhabdus amnigena</name>
    <dbReference type="NCBI Taxonomy" id="40218"/>
    <lineage>
        <taxon>Bacteria</taxon>
        <taxon>Pseudomonadati</taxon>
        <taxon>Thermodesulfobacteriota</taxon>
        <taxon>Syntrophobacteria</taxon>
        <taxon>Syntrophobacterales</taxon>
        <taxon>Syntrophobacteraceae</taxon>
        <taxon>Desulforhabdus</taxon>
    </lineage>
</organism>